<feature type="transmembrane region" description="Helical" evidence="1">
    <location>
        <begin position="16"/>
        <end position="42"/>
    </location>
</feature>
<keyword evidence="2" id="KW-0808">Transferase</keyword>
<accession>A0A367M8W0</accession>
<dbReference type="AlphaFoldDB" id="A0A367M8W0"/>
<feature type="transmembrane region" description="Helical" evidence="1">
    <location>
        <begin position="156"/>
        <end position="179"/>
    </location>
</feature>
<protein>
    <submittedName>
        <fullName evidence="2">PAS domain-containing sensor histidine kinase</fullName>
    </submittedName>
</protein>
<name>A0A367M8W0_PSEAI</name>
<sequence length="180" mass="19679">MNLRQRLDNLPVGQKLLAALLILLATVLLVANLAFISAAYWISQESVAPQAMQTIGRLIANPALSQPALSSPQTAEVLLRQLNDYQPLRAAALYDSNGLMLADLQRGDTLKLPARLDRLEHWRRGEYRLNALIELPQENARPGYLLLVASGELPSAFYTGTLTASLAILGVSVLLWLLVA</sequence>
<dbReference type="EMBL" id="QORE01000489">
    <property type="protein sequence ID" value="RCI73936.1"/>
    <property type="molecule type" value="Genomic_DNA"/>
</dbReference>
<evidence type="ECO:0000313" key="2">
    <source>
        <dbReference type="EMBL" id="RCI73936.1"/>
    </source>
</evidence>
<organism evidence="2 3">
    <name type="scientific">Pseudomonas aeruginosa</name>
    <dbReference type="NCBI Taxonomy" id="287"/>
    <lineage>
        <taxon>Bacteria</taxon>
        <taxon>Pseudomonadati</taxon>
        <taxon>Pseudomonadota</taxon>
        <taxon>Gammaproteobacteria</taxon>
        <taxon>Pseudomonadales</taxon>
        <taxon>Pseudomonadaceae</taxon>
        <taxon>Pseudomonas</taxon>
    </lineage>
</organism>
<proteinExistence type="predicted"/>
<feature type="non-terminal residue" evidence="2">
    <location>
        <position position="180"/>
    </location>
</feature>
<gene>
    <name evidence="2" type="ORF">DT376_15655</name>
</gene>
<dbReference type="GO" id="GO:0016301">
    <property type="term" value="F:kinase activity"/>
    <property type="evidence" value="ECO:0007669"/>
    <property type="project" value="UniProtKB-KW"/>
</dbReference>
<keyword evidence="1" id="KW-0472">Membrane</keyword>
<comment type="caution">
    <text evidence="2">The sequence shown here is derived from an EMBL/GenBank/DDBJ whole genome shotgun (WGS) entry which is preliminary data.</text>
</comment>
<keyword evidence="2" id="KW-0418">Kinase</keyword>
<keyword evidence="1" id="KW-1133">Transmembrane helix</keyword>
<evidence type="ECO:0000313" key="3">
    <source>
        <dbReference type="Proteomes" id="UP000253594"/>
    </source>
</evidence>
<dbReference type="Proteomes" id="UP000253594">
    <property type="component" value="Unassembled WGS sequence"/>
</dbReference>
<evidence type="ECO:0000256" key="1">
    <source>
        <dbReference type="SAM" id="Phobius"/>
    </source>
</evidence>
<keyword evidence="1" id="KW-0812">Transmembrane</keyword>
<reference evidence="2 3" key="1">
    <citation type="submission" date="2018-07" db="EMBL/GenBank/DDBJ databases">
        <title>Mechanisms of high-level aminoglycoside resistance among Gram-negative pathogens in Brazil.</title>
        <authorList>
            <person name="Ballaben A.S."/>
            <person name="Darini A.L.C."/>
            <person name="Doi Y."/>
        </authorList>
    </citation>
    <scope>NUCLEOTIDE SEQUENCE [LARGE SCALE GENOMIC DNA]</scope>
    <source>
        <strain evidence="2 3">B2-305</strain>
    </source>
</reference>